<comment type="cofactor">
    <cofactor evidence="2">
        <name>Mg(2+)</name>
        <dbReference type="ChEBI" id="CHEBI:18420"/>
    </cofactor>
</comment>
<dbReference type="PANTHER" id="PTHR10848">
    <property type="entry name" value="MEIOTIC RECOMBINATION PROTEIN SPO11"/>
    <property type="match status" value="1"/>
</dbReference>
<dbReference type="InterPro" id="IPR002815">
    <property type="entry name" value="Spo11/TopoVI_A"/>
</dbReference>
<dbReference type="AlphaFoldDB" id="A0A0F9REF2"/>
<name>A0A0F9REF2_9ZZZZ</name>
<dbReference type="GO" id="GO:0005524">
    <property type="term" value="F:ATP binding"/>
    <property type="evidence" value="ECO:0007669"/>
    <property type="project" value="InterPro"/>
</dbReference>
<evidence type="ECO:0000256" key="5">
    <source>
        <dbReference type="ARBA" id="ARBA00022723"/>
    </source>
</evidence>
<evidence type="ECO:0000256" key="4">
    <source>
        <dbReference type="ARBA" id="ARBA00012895"/>
    </source>
</evidence>
<keyword evidence="7" id="KW-0799">Topoisomerase</keyword>
<comment type="caution">
    <text evidence="12">The sequence shown here is derived from an EMBL/GenBank/DDBJ whole genome shotgun (WGS) entry which is preliminary data.</text>
</comment>
<keyword evidence="8" id="KW-0238">DNA-binding</keyword>
<comment type="catalytic activity">
    <reaction evidence="1">
        <text>ATP-dependent breakage, passage and rejoining of double-stranded DNA.</text>
        <dbReference type="EC" id="5.6.2.2"/>
    </reaction>
</comment>
<protein>
    <recommendedName>
        <fullName evidence="4">DNA topoisomerase (ATP-hydrolyzing)</fullName>
        <ecNumber evidence="4">5.6.2.2</ecNumber>
    </recommendedName>
</protein>
<evidence type="ECO:0000259" key="11">
    <source>
        <dbReference type="Pfam" id="PF21180"/>
    </source>
</evidence>
<evidence type="ECO:0000256" key="8">
    <source>
        <dbReference type="ARBA" id="ARBA00023125"/>
    </source>
</evidence>
<dbReference type="GO" id="GO:0006265">
    <property type="term" value="P:DNA topological change"/>
    <property type="evidence" value="ECO:0007669"/>
    <property type="project" value="InterPro"/>
</dbReference>
<evidence type="ECO:0000256" key="7">
    <source>
        <dbReference type="ARBA" id="ARBA00023029"/>
    </source>
</evidence>
<dbReference type="InterPro" id="IPR034136">
    <property type="entry name" value="TOPRIM_Topo6A/Spo11"/>
</dbReference>
<comment type="similarity">
    <text evidence="3">Belongs to the TOP6A family.</text>
</comment>
<evidence type="ECO:0000256" key="9">
    <source>
        <dbReference type="ARBA" id="ARBA00023235"/>
    </source>
</evidence>
<evidence type="ECO:0000259" key="10">
    <source>
        <dbReference type="Pfam" id="PF04406"/>
    </source>
</evidence>
<dbReference type="InterPro" id="IPR036078">
    <property type="entry name" value="Spo11/TopoVI_A_sf"/>
</dbReference>
<dbReference type="GO" id="GO:0003677">
    <property type="term" value="F:DNA binding"/>
    <property type="evidence" value="ECO:0007669"/>
    <property type="project" value="UniProtKB-KW"/>
</dbReference>
<keyword evidence="9" id="KW-0413">Isomerase</keyword>
<dbReference type="PRINTS" id="PR01552">
    <property type="entry name" value="TPISMRASE6A"/>
</dbReference>
<dbReference type="EMBL" id="LAZR01001247">
    <property type="protein sequence ID" value="KKN47972.1"/>
    <property type="molecule type" value="Genomic_DNA"/>
</dbReference>
<reference evidence="12" key="1">
    <citation type="journal article" date="2015" name="Nature">
        <title>Complex archaea that bridge the gap between prokaryotes and eukaryotes.</title>
        <authorList>
            <person name="Spang A."/>
            <person name="Saw J.H."/>
            <person name="Jorgensen S.L."/>
            <person name="Zaremba-Niedzwiedzka K."/>
            <person name="Martijn J."/>
            <person name="Lind A.E."/>
            <person name="van Eijk R."/>
            <person name="Schleper C."/>
            <person name="Guy L."/>
            <person name="Ettema T.J."/>
        </authorList>
    </citation>
    <scope>NUCLEOTIDE SEQUENCE</scope>
</reference>
<dbReference type="CDD" id="cd00223">
    <property type="entry name" value="TOPRIM_TopoIIB_SPO"/>
    <property type="match status" value="1"/>
</dbReference>
<dbReference type="InterPro" id="IPR004085">
    <property type="entry name" value="TopoVI_A"/>
</dbReference>
<dbReference type="InterPro" id="IPR013049">
    <property type="entry name" value="Spo11/TopoVI_A_N"/>
</dbReference>
<dbReference type="SUPFAM" id="SSF56726">
    <property type="entry name" value="DNA topoisomerase IV, alpha subunit"/>
    <property type="match status" value="1"/>
</dbReference>
<dbReference type="Pfam" id="PF04406">
    <property type="entry name" value="TP6A_N"/>
    <property type="match status" value="1"/>
</dbReference>
<dbReference type="GO" id="GO:0005694">
    <property type="term" value="C:chromosome"/>
    <property type="evidence" value="ECO:0007669"/>
    <property type="project" value="InterPro"/>
</dbReference>
<keyword evidence="5" id="KW-0479">Metal-binding</keyword>
<accession>A0A0F9REF2</accession>
<dbReference type="GO" id="GO:0046872">
    <property type="term" value="F:metal ion binding"/>
    <property type="evidence" value="ECO:0007669"/>
    <property type="project" value="UniProtKB-KW"/>
</dbReference>
<evidence type="ECO:0000313" key="12">
    <source>
        <dbReference type="EMBL" id="KKN47972.1"/>
    </source>
</evidence>
<keyword evidence="6" id="KW-0460">Magnesium</keyword>
<dbReference type="HAMAP" id="MF_00132">
    <property type="entry name" value="Top6A"/>
    <property type="match status" value="1"/>
</dbReference>
<gene>
    <name evidence="12" type="ORF">LCGC14_0657560</name>
</gene>
<feature type="domain" description="Spo11/DNA topoisomerase VI subunit A N-terminal" evidence="10">
    <location>
        <begin position="111"/>
        <end position="169"/>
    </location>
</feature>
<dbReference type="Gene3D" id="3.40.1360.10">
    <property type="match status" value="1"/>
</dbReference>
<evidence type="ECO:0000256" key="3">
    <source>
        <dbReference type="ARBA" id="ARBA00006559"/>
    </source>
</evidence>
<dbReference type="Pfam" id="PF21180">
    <property type="entry name" value="TOP6A-Spo11_Toprim"/>
    <property type="match status" value="1"/>
</dbReference>
<evidence type="ECO:0000256" key="1">
    <source>
        <dbReference type="ARBA" id="ARBA00000185"/>
    </source>
</evidence>
<dbReference type="Gene3D" id="1.10.10.10">
    <property type="entry name" value="Winged helix-like DNA-binding domain superfamily/Winged helix DNA-binding domain"/>
    <property type="match status" value="1"/>
</dbReference>
<dbReference type="PRINTS" id="PR01550">
    <property type="entry name" value="TOP6AFAMILY"/>
</dbReference>
<feature type="domain" description="Topoisomerase 6 subunit A/Spo11 TOPRIM" evidence="11">
    <location>
        <begin position="219"/>
        <end position="389"/>
    </location>
</feature>
<organism evidence="12">
    <name type="scientific">marine sediment metagenome</name>
    <dbReference type="NCBI Taxonomy" id="412755"/>
    <lineage>
        <taxon>unclassified sequences</taxon>
        <taxon>metagenomes</taxon>
        <taxon>ecological metagenomes</taxon>
    </lineage>
</organism>
<evidence type="ECO:0000256" key="2">
    <source>
        <dbReference type="ARBA" id="ARBA00001946"/>
    </source>
</evidence>
<sequence>MAKKQNNKQYDLRAAKDLYLEYLEKGKEKKAITLPPDTVKIDDLNKKEIQNRLFLTVDRVLEEIYKNGRPFIELPSRSASNIFWDEENDLLLLGKQIMEKQFHTLTSVADITRLMRVLEVVNELLNEDIHATKREVFYTDVNLFQEQKNSDKSIEDVATMLYTTRNSTHIVAAPKGTCVGRLRIRDRNDIIDLEGLGSGGWTISPMLDNIEIIESDAEFILVIEKDAAMMRLAEARFWRKYPCILLTAQGVGNVAVRMFLKRLSKELNLPVFSLVDSDPYGHYIHSVYLRGSKRLSYESPFLATPNIKLLGVLTRDLDKYKIPQEVRIKMNKQDEKRMKDMLNEDFVKKNKAWEEDLKLALKLKVKAEIQAFASHGFKFLTDVYLPEKLTTGDWI</sequence>
<dbReference type="PANTHER" id="PTHR10848:SF0">
    <property type="entry name" value="MEIOTIC RECOMBINATION PROTEIN SPO11"/>
    <property type="match status" value="1"/>
</dbReference>
<dbReference type="InterPro" id="IPR036388">
    <property type="entry name" value="WH-like_DNA-bd_sf"/>
</dbReference>
<dbReference type="GO" id="GO:0003918">
    <property type="term" value="F:DNA topoisomerase type II (double strand cut, ATP-hydrolyzing) activity"/>
    <property type="evidence" value="ECO:0007669"/>
    <property type="project" value="UniProtKB-EC"/>
</dbReference>
<proteinExistence type="inferred from homology"/>
<dbReference type="PROSITE" id="PS52041">
    <property type="entry name" value="TOPO_IIB"/>
    <property type="match status" value="1"/>
</dbReference>
<dbReference type="EC" id="5.6.2.2" evidence="4"/>
<evidence type="ECO:0000256" key="6">
    <source>
        <dbReference type="ARBA" id="ARBA00022842"/>
    </source>
</evidence>